<keyword evidence="1" id="KW-0433">Leucine-rich repeat</keyword>
<name>A0A8B8AUC7_CRAVI</name>
<dbReference type="InterPro" id="IPR025875">
    <property type="entry name" value="Leu-rich_rpt_4"/>
</dbReference>
<evidence type="ECO:0000256" key="3">
    <source>
        <dbReference type="ARBA" id="ARBA00022737"/>
    </source>
</evidence>
<accession>A0A8B8AUC7</accession>
<dbReference type="SMART" id="SM00369">
    <property type="entry name" value="LRR_TYP"/>
    <property type="match status" value="5"/>
</dbReference>
<dbReference type="PRINTS" id="PR00019">
    <property type="entry name" value="LEURICHRPT"/>
</dbReference>
<dbReference type="InterPro" id="IPR001611">
    <property type="entry name" value="Leu-rich_rpt"/>
</dbReference>
<dbReference type="KEGG" id="cvn:111105057"/>
<reference evidence="6" key="1">
    <citation type="submission" date="2025-08" db="UniProtKB">
        <authorList>
            <consortium name="RefSeq"/>
        </authorList>
    </citation>
    <scope>IDENTIFICATION</scope>
    <source>
        <tissue evidence="6">Whole sample</tissue>
    </source>
</reference>
<dbReference type="InterPro" id="IPR032675">
    <property type="entry name" value="LRR_dom_sf"/>
</dbReference>
<protein>
    <submittedName>
        <fullName evidence="6">Toll-like receptor 4</fullName>
    </submittedName>
</protein>
<dbReference type="OrthoDB" id="6287021at2759"/>
<dbReference type="PROSITE" id="PS51450">
    <property type="entry name" value="LRR"/>
    <property type="match status" value="3"/>
</dbReference>
<dbReference type="PANTHER" id="PTHR24373:SF275">
    <property type="entry name" value="TIR DOMAIN-CONTAINING PROTEIN"/>
    <property type="match status" value="1"/>
</dbReference>
<evidence type="ECO:0000256" key="4">
    <source>
        <dbReference type="SAM" id="SignalP"/>
    </source>
</evidence>
<feature type="signal peptide" evidence="4">
    <location>
        <begin position="1"/>
        <end position="19"/>
    </location>
</feature>
<feature type="chain" id="PRO_5034224223" evidence="4">
    <location>
        <begin position="20"/>
        <end position="268"/>
    </location>
</feature>
<dbReference type="SUPFAM" id="SSF52058">
    <property type="entry name" value="L domain-like"/>
    <property type="match status" value="1"/>
</dbReference>
<evidence type="ECO:0000256" key="1">
    <source>
        <dbReference type="ARBA" id="ARBA00022614"/>
    </source>
</evidence>
<gene>
    <name evidence="6" type="primary">LOC111105057</name>
</gene>
<dbReference type="Pfam" id="PF13516">
    <property type="entry name" value="LRR_6"/>
    <property type="match status" value="1"/>
</dbReference>
<sequence length="268" mass="30555">MAIWNILMITVGIFDVAHSVSSNCSWTKQNKEVKVNCSGRDLSSVPKLNDSVTYLDLSHNRITNVSFDSSLKNLQFLDISWNHIRRIEISSFSSLTKLRFLDLSHCDISDVDEAIFGGLNALRYLNISYNREIGFASLPNTTYGLDKTKILKNLQFLDISWNHIRRIEISSISSLTKLRFLDLSHCDIRDVDEAVFRGLNALRCLNISYNRELGFASLPNITYGLDKTKSLSLNLNAINCATGMGTILKIRHLRNIRNKYNRIVSYKQ</sequence>
<evidence type="ECO:0000313" key="6">
    <source>
        <dbReference type="RefSeq" id="XP_022294937.1"/>
    </source>
</evidence>
<dbReference type="Gene3D" id="3.80.10.10">
    <property type="entry name" value="Ribonuclease Inhibitor"/>
    <property type="match status" value="2"/>
</dbReference>
<evidence type="ECO:0000256" key="2">
    <source>
        <dbReference type="ARBA" id="ARBA00022729"/>
    </source>
</evidence>
<dbReference type="InterPro" id="IPR003591">
    <property type="entry name" value="Leu-rich_rpt_typical-subtyp"/>
</dbReference>
<keyword evidence="3" id="KW-0677">Repeat</keyword>
<dbReference type="InterPro" id="IPR050328">
    <property type="entry name" value="Dev_Immune_Receptor"/>
</dbReference>
<dbReference type="RefSeq" id="XP_022294937.1">
    <property type="nucleotide sequence ID" value="XM_022439229.1"/>
</dbReference>
<dbReference type="PANTHER" id="PTHR24373">
    <property type="entry name" value="SLIT RELATED LEUCINE-RICH REPEAT NEURONAL PROTEIN"/>
    <property type="match status" value="1"/>
</dbReference>
<dbReference type="AlphaFoldDB" id="A0A8B8AUC7"/>
<dbReference type="SMART" id="SM00365">
    <property type="entry name" value="LRR_SD22"/>
    <property type="match status" value="5"/>
</dbReference>
<proteinExistence type="predicted"/>
<dbReference type="Pfam" id="PF13855">
    <property type="entry name" value="LRR_8"/>
    <property type="match status" value="1"/>
</dbReference>
<dbReference type="Proteomes" id="UP000694844">
    <property type="component" value="Chromosome 7"/>
</dbReference>
<dbReference type="Pfam" id="PF12799">
    <property type="entry name" value="LRR_4"/>
    <property type="match status" value="1"/>
</dbReference>
<evidence type="ECO:0000313" key="5">
    <source>
        <dbReference type="Proteomes" id="UP000694844"/>
    </source>
</evidence>
<keyword evidence="5" id="KW-1185">Reference proteome</keyword>
<organism evidence="5 6">
    <name type="scientific">Crassostrea virginica</name>
    <name type="common">Eastern oyster</name>
    <dbReference type="NCBI Taxonomy" id="6565"/>
    <lineage>
        <taxon>Eukaryota</taxon>
        <taxon>Metazoa</taxon>
        <taxon>Spiralia</taxon>
        <taxon>Lophotrochozoa</taxon>
        <taxon>Mollusca</taxon>
        <taxon>Bivalvia</taxon>
        <taxon>Autobranchia</taxon>
        <taxon>Pteriomorphia</taxon>
        <taxon>Ostreida</taxon>
        <taxon>Ostreoidea</taxon>
        <taxon>Ostreidae</taxon>
        <taxon>Crassostrea</taxon>
    </lineage>
</organism>
<keyword evidence="2 4" id="KW-0732">Signal</keyword>
<dbReference type="GeneID" id="111105057"/>